<sequence length="180" mass="19530">MKITGYRSHGVAAAVALVNAVTDPDGDGGPDALRGILRVHGFVWQDFDPATAGEYRAWGRELRPFFEAPDLPAAVAVLNTLLERTPTNPHLSDHDGLGLHLHHAPPSAQLPLRFRSTTLMHLSELVCSYGVGRTGVCAAPDCVRVYADTSRAGRRRFCSETCANRTNVAAYRARRRSPAS</sequence>
<evidence type="ECO:0000313" key="2">
    <source>
        <dbReference type="EMBL" id="RMI43053.1"/>
    </source>
</evidence>
<dbReference type="InterPro" id="IPR021005">
    <property type="entry name" value="Znf_CGNR"/>
</dbReference>
<dbReference type="OrthoDB" id="3531194at2"/>
<dbReference type="Gene3D" id="1.10.3300.10">
    <property type="entry name" value="Jann2411-like domain"/>
    <property type="match status" value="1"/>
</dbReference>
<organism evidence="2 3">
    <name type="scientific">Actinomadura harenae</name>
    <dbReference type="NCBI Taxonomy" id="2483351"/>
    <lineage>
        <taxon>Bacteria</taxon>
        <taxon>Bacillati</taxon>
        <taxon>Actinomycetota</taxon>
        <taxon>Actinomycetes</taxon>
        <taxon>Streptosporangiales</taxon>
        <taxon>Thermomonosporaceae</taxon>
        <taxon>Actinomadura</taxon>
    </lineage>
</organism>
<protein>
    <submittedName>
        <fullName evidence="2">CGNR zinc finger domain-containing protein</fullName>
    </submittedName>
</protein>
<dbReference type="PANTHER" id="PTHR35525">
    <property type="entry name" value="BLL6575 PROTEIN"/>
    <property type="match status" value="1"/>
</dbReference>
<dbReference type="Proteomes" id="UP000282674">
    <property type="component" value="Unassembled WGS sequence"/>
</dbReference>
<name>A0A3M2M2M1_9ACTN</name>
<reference evidence="2 3" key="1">
    <citation type="submission" date="2018-10" db="EMBL/GenBank/DDBJ databases">
        <title>Isolation from soil.</title>
        <authorList>
            <person name="Hu J."/>
        </authorList>
    </citation>
    <scope>NUCLEOTIDE SEQUENCE [LARGE SCALE GENOMIC DNA]</scope>
    <source>
        <strain evidence="2 3">NEAU-Ht49</strain>
    </source>
</reference>
<evidence type="ECO:0000259" key="1">
    <source>
        <dbReference type="Pfam" id="PF11706"/>
    </source>
</evidence>
<dbReference type="SUPFAM" id="SSF160904">
    <property type="entry name" value="Jann2411-like"/>
    <property type="match status" value="1"/>
</dbReference>
<dbReference type="PANTHER" id="PTHR35525:SF3">
    <property type="entry name" value="BLL6575 PROTEIN"/>
    <property type="match status" value="1"/>
</dbReference>
<proteinExistence type="predicted"/>
<dbReference type="Pfam" id="PF11706">
    <property type="entry name" value="zf-CGNR"/>
    <property type="match status" value="1"/>
</dbReference>
<evidence type="ECO:0000313" key="3">
    <source>
        <dbReference type="Proteomes" id="UP000282674"/>
    </source>
</evidence>
<keyword evidence="3" id="KW-1185">Reference proteome</keyword>
<dbReference type="RefSeq" id="WP_122195483.1">
    <property type="nucleotide sequence ID" value="NZ_JBHSKC010000004.1"/>
</dbReference>
<dbReference type="InterPro" id="IPR023286">
    <property type="entry name" value="ABATE_dom_sf"/>
</dbReference>
<dbReference type="Pfam" id="PF07336">
    <property type="entry name" value="ABATE"/>
    <property type="match status" value="1"/>
</dbReference>
<comment type="caution">
    <text evidence="2">The sequence shown here is derived from an EMBL/GenBank/DDBJ whole genome shotgun (WGS) entry which is preliminary data.</text>
</comment>
<feature type="domain" description="Zinc finger CGNR" evidence="1">
    <location>
        <begin position="133"/>
        <end position="175"/>
    </location>
</feature>
<accession>A0A3M2M2M1</accession>
<dbReference type="InterPro" id="IPR010852">
    <property type="entry name" value="ABATE"/>
</dbReference>
<gene>
    <name evidence="2" type="ORF">EBO15_17620</name>
</gene>
<dbReference type="AlphaFoldDB" id="A0A3M2M2M1"/>
<dbReference type="EMBL" id="RFFG01000028">
    <property type="protein sequence ID" value="RMI43053.1"/>
    <property type="molecule type" value="Genomic_DNA"/>
</dbReference>